<reference evidence="1 2" key="1">
    <citation type="journal article" date="2015" name="Fungal Genet. Biol.">
        <title>Evolution of novel wood decay mechanisms in Agaricales revealed by the genome sequences of Fistulina hepatica and Cylindrobasidium torrendii.</title>
        <authorList>
            <person name="Floudas D."/>
            <person name="Held B.W."/>
            <person name="Riley R."/>
            <person name="Nagy L.G."/>
            <person name="Koehler G."/>
            <person name="Ransdell A.S."/>
            <person name="Younus H."/>
            <person name="Chow J."/>
            <person name="Chiniquy J."/>
            <person name="Lipzen A."/>
            <person name="Tritt A."/>
            <person name="Sun H."/>
            <person name="Haridas S."/>
            <person name="LaButti K."/>
            <person name="Ohm R.A."/>
            <person name="Kues U."/>
            <person name="Blanchette R.A."/>
            <person name="Grigoriev I.V."/>
            <person name="Minto R.E."/>
            <person name="Hibbett D.S."/>
        </authorList>
    </citation>
    <scope>NUCLEOTIDE SEQUENCE [LARGE SCALE GENOMIC DNA]</scope>
    <source>
        <strain evidence="1 2">ATCC 64428</strain>
    </source>
</reference>
<protein>
    <submittedName>
        <fullName evidence="1">Uncharacterized protein</fullName>
    </submittedName>
</protein>
<sequence length="150" mass="16439">MPGVTRQIRVTDLRSEAAIVDEPDGSMDGARQSSTETIVALLHGRDRADIPIENEFLYMFIPVEVEKKGEQGEEPFHNVVLFLDSPADVLLIGSAERALIVQAASLLCGDPCVAEEMGFVLSDGSLFDRYIHVAQLLQYYIAVTPIYAGI</sequence>
<proteinExistence type="predicted"/>
<dbReference type="AlphaFoldDB" id="A0A0D7A9F6"/>
<evidence type="ECO:0000313" key="1">
    <source>
        <dbReference type="EMBL" id="KIY47300.1"/>
    </source>
</evidence>
<organism evidence="1 2">
    <name type="scientific">Fistulina hepatica ATCC 64428</name>
    <dbReference type="NCBI Taxonomy" id="1128425"/>
    <lineage>
        <taxon>Eukaryota</taxon>
        <taxon>Fungi</taxon>
        <taxon>Dikarya</taxon>
        <taxon>Basidiomycota</taxon>
        <taxon>Agaricomycotina</taxon>
        <taxon>Agaricomycetes</taxon>
        <taxon>Agaricomycetidae</taxon>
        <taxon>Agaricales</taxon>
        <taxon>Fistulinaceae</taxon>
        <taxon>Fistulina</taxon>
    </lineage>
</organism>
<dbReference type="EMBL" id="KN881952">
    <property type="protein sequence ID" value="KIY47300.1"/>
    <property type="molecule type" value="Genomic_DNA"/>
</dbReference>
<name>A0A0D7A9F6_9AGAR</name>
<accession>A0A0D7A9F6</accession>
<gene>
    <name evidence="1" type="ORF">FISHEDRAFT_74756</name>
</gene>
<evidence type="ECO:0000313" key="2">
    <source>
        <dbReference type="Proteomes" id="UP000054144"/>
    </source>
</evidence>
<dbReference type="Proteomes" id="UP000054144">
    <property type="component" value="Unassembled WGS sequence"/>
</dbReference>
<keyword evidence="2" id="KW-1185">Reference proteome</keyword>